<evidence type="ECO:0000313" key="1">
    <source>
        <dbReference type="EMBL" id="MUI16607.1"/>
    </source>
</evidence>
<organism evidence="1 2">
    <name type="scientific">Pseudoduganella dura</name>
    <dbReference type="NCBI Taxonomy" id="321982"/>
    <lineage>
        <taxon>Bacteria</taxon>
        <taxon>Pseudomonadati</taxon>
        <taxon>Pseudomonadota</taxon>
        <taxon>Betaproteobacteria</taxon>
        <taxon>Burkholderiales</taxon>
        <taxon>Oxalobacteraceae</taxon>
        <taxon>Telluria group</taxon>
        <taxon>Pseudoduganella</taxon>
    </lineage>
</organism>
<dbReference type="RefSeq" id="WP_155712148.1">
    <property type="nucleotide sequence ID" value="NZ_WNWM01000002.1"/>
</dbReference>
<accession>A0A6I3XJ05</accession>
<name>A0A6I3XJ05_9BURK</name>
<sequence>MSAAIGAQGSADVQQRVHGAEHRLKELIGDMHDIWHSSLAELAPDGRLNLYAVDSDVVYMFMAPDRLHHYGALLRYDGEARHLEDRELQVLESKLVEFLGNLIFFQLQPDCAPLLIGDHAIELQKILTDAGEDAMRILRNWEAITLQLKKSAGDVTSVSRERLQDA</sequence>
<feature type="non-terminal residue" evidence="1">
    <location>
        <position position="166"/>
    </location>
</feature>
<dbReference type="Proteomes" id="UP000431684">
    <property type="component" value="Unassembled WGS sequence"/>
</dbReference>
<comment type="caution">
    <text evidence="1">The sequence shown here is derived from an EMBL/GenBank/DDBJ whole genome shotgun (WGS) entry which is preliminary data.</text>
</comment>
<dbReference type="AlphaFoldDB" id="A0A6I3XJ05"/>
<reference evidence="1 2" key="1">
    <citation type="submission" date="2019-11" db="EMBL/GenBank/DDBJ databases">
        <title>Draft Genome Sequences of Six Type Strains of the Genus Massilia.</title>
        <authorList>
            <person name="Miess H."/>
            <person name="Frediansyah A."/>
            <person name="Goeker M."/>
            <person name="Gross H."/>
        </authorList>
    </citation>
    <scope>NUCLEOTIDE SEQUENCE [LARGE SCALE GENOMIC DNA]</scope>
    <source>
        <strain evidence="1 2">DSM 17513</strain>
    </source>
</reference>
<proteinExistence type="predicted"/>
<gene>
    <name evidence="1" type="ORF">GJV26_29730</name>
</gene>
<keyword evidence="2" id="KW-1185">Reference proteome</keyword>
<protein>
    <submittedName>
        <fullName evidence="1">Uncharacterized protein</fullName>
    </submittedName>
</protein>
<evidence type="ECO:0000313" key="2">
    <source>
        <dbReference type="Proteomes" id="UP000431684"/>
    </source>
</evidence>
<dbReference type="EMBL" id="WNWM01000002">
    <property type="protein sequence ID" value="MUI16607.1"/>
    <property type="molecule type" value="Genomic_DNA"/>
</dbReference>